<dbReference type="Proteomes" id="UP000314294">
    <property type="component" value="Unassembled WGS sequence"/>
</dbReference>
<evidence type="ECO:0000256" key="1">
    <source>
        <dbReference type="SAM" id="MobiDB-lite"/>
    </source>
</evidence>
<feature type="region of interest" description="Disordered" evidence="1">
    <location>
        <begin position="66"/>
        <end position="94"/>
    </location>
</feature>
<feature type="compositionally biased region" description="Basic and acidic residues" evidence="1">
    <location>
        <begin position="115"/>
        <end position="140"/>
    </location>
</feature>
<evidence type="ECO:0000313" key="2">
    <source>
        <dbReference type="EMBL" id="TNN71843.1"/>
    </source>
</evidence>
<name>A0A4Z2I3N1_9TELE</name>
<dbReference type="AlphaFoldDB" id="A0A4Z2I3N1"/>
<feature type="region of interest" description="Disordered" evidence="1">
    <location>
        <begin position="115"/>
        <end position="142"/>
    </location>
</feature>
<evidence type="ECO:0000313" key="3">
    <source>
        <dbReference type="Proteomes" id="UP000314294"/>
    </source>
</evidence>
<comment type="caution">
    <text evidence="2">The sequence shown here is derived from an EMBL/GenBank/DDBJ whole genome shotgun (WGS) entry which is preliminary data.</text>
</comment>
<gene>
    <name evidence="2" type="ORF">EYF80_017850</name>
</gene>
<proteinExistence type="predicted"/>
<sequence>MVFLNDIHETSHCLSGMRLRAERRGSENTDSYIQHVSSLARFVTLIQGRNLRTALSTSPAAYSCLTPHSRKTGSEEEDVGAEMRGKDRRPGERRVDFTPHASLTFAAIGRGGMSVERRGATRREQNRGERLDPAEGDVRGRVPISSHSEVTVHLSPPWKSAGGSMSAEVAKQKAICIHISIPLRWGQGPRLPHRAACATGSAGATSID</sequence>
<feature type="compositionally biased region" description="Basic and acidic residues" evidence="1">
    <location>
        <begin position="81"/>
        <end position="94"/>
    </location>
</feature>
<keyword evidence="3" id="KW-1185">Reference proteome</keyword>
<organism evidence="2 3">
    <name type="scientific">Liparis tanakae</name>
    <name type="common">Tanaka's snailfish</name>
    <dbReference type="NCBI Taxonomy" id="230148"/>
    <lineage>
        <taxon>Eukaryota</taxon>
        <taxon>Metazoa</taxon>
        <taxon>Chordata</taxon>
        <taxon>Craniata</taxon>
        <taxon>Vertebrata</taxon>
        <taxon>Euteleostomi</taxon>
        <taxon>Actinopterygii</taxon>
        <taxon>Neopterygii</taxon>
        <taxon>Teleostei</taxon>
        <taxon>Neoteleostei</taxon>
        <taxon>Acanthomorphata</taxon>
        <taxon>Eupercaria</taxon>
        <taxon>Perciformes</taxon>
        <taxon>Cottioidei</taxon>
        <taxon>Cottales</taxon>
        <taxon>Liparidae</taxon>
        <taxon>Liparis</taxon>
    </lineage>
</organism>
<dbReference type="EMBL" id="SRLO01000144">
    <property type="protein sequence ID" value="TNN71843.1"/>
    <property type="molecule type" value="Genomic_DNA"/>
</dbReference>
<protein>
    <submittedName>
        <fullName evidence="2">Uncharacterized protein</fullName>
    </submittedName>
</protein>
<reference evidence="2 3" key="1">
    <citation type="submission" date="2019-03" db="EMBL/GenBank/DDBJ databases">
        <title>First draft genome of Liparis tanakae, snailfish: a comprehensive survey of snailfish specific genes.</title>
        <authorList>
            <person name="Kim W."/>
            <person name="Song I."/>
            <person name="Jeong J.-H."/>
            <person name="Kim D."/>
            <person name="Kim S."/>
            <person name="Ryu S."/>
            <person name="Song J.Y."/>
            <person name="Lee S.K."/>
        </authorList>
    </citation>
    <scope>NUCLEOTIDE SEQUENCE [LARGE SCALE GENOMIC DNA]</scope>
    <source>
        <tissue evidence="2">Muscle</tissue>
    </source>
</reference>
<accession>A0A4Z2I3N1</accession>